<protein>
    <submittedName>
        <fullName evidence="1">2-octaprenylphenol hydroxylase )</fullName>
        <ecNumber evidence="1">1.14.13.240</ecNumber>
    </submittedName>
</protein>
<dbReference type="EMBL" id="LR726803">
    <property type="protein sequence ID" value="VWO98211.1"/>
    <property type="molecule type" value="Genomic_DNA"/>
</dbReference>
<proteinExistence type="predicted"/>
<gene>
    <name evidence="1" type="primary">P25535</name>
</gene>
<evidence type="ECO:0000313" key="1">
    <source>
        <dbReference type="EMBL" id="VWO98211.1"/>
    </source>
</evidence>
<keyword evidence="1" id="KW-0560">Oxidoreductase</keyword>
<accession>A0A5K1JZ31</accession>
<organism evidence="1">
    <name type="scientific">Ganoderma boninense</name>
    <dbReference type="NCBI Taxonomy" id="34458"/>
    <lineage>
        <taxon>Eukaryota</taxon>
        <taxon>Fungi</taxon>
        <taxon>Dikarya</taxon>
        <taxon>Basidiomycota</taxon>
        <taxon>Agaricomycotina</taxon>
        <taxon>Agaricomycetes</taxon>
        <taxon>Polyporales</taxon>
        <taxon>Polyporaceae</taxon>
        <taxon>Ganoderma</taxon>
    </lineage>
</organism>
<dbReference type="AlphaFoldDB" id="A0A5K1JZ31"/>
<dbReference type="GO" id="GO:0019168">
    <property type="term" value="F:2-polyprenylphenol 6-hydroxylase activity"/>
    <property type="evidence" value="ECO:0007669"/>
    <property type="project" value="UniProtKB-EC"/>
</dbReference>
<name>A0A5K1JZ31_9APHY</name>
<dbReference type="EC" id="1.14.13.240" evidence="1"/>
<reference evidence="1" key="1">
    <citation type="submission" date="2019-10" db="EMBL/GenBank/DDBJ databases">
        <authorList>
            <person name="Nor Muhammad N."/>
        </authorList>
    </citation>
    <scope>NUCLEOTIDE SEQUENCE</scope>
</reference>
<sequence length="304" mass="33426">MPGSVYPVAIHVVHAGILTSSEHLDTMVKDLLMPLGFSDDLGQWPTQVGRVLTDLAGAARLSPLQHICATALSFRDRRLDKETGERLANMVYSGMEFKATLELLTGVTSIDSEGLDTGSFDPEARNIIRSNLPELNAISAAFTADLTALKVIEAQIAPLYTILTTPRHDLEAALHAWLRIEVPSQVVLMGRVAILQLTMLADKRRAIVERAGALVSDLTSPHPSSITKHQDRVCEELRGLARGLAIQIRSQRVHLITFSNVVRTVRGNFPPLRRSNQLRLMLGCMMNILNLELELVSFKKSLAA</sequence>